<sequence length="203" mass="23384">MQEFLTFLLDDTIMPIRNEILHLNKGDKIELEDTMSQSRYIFGVSDGIIAIHKDNTILDFAATDHFIGFHTDNESPMYGKVLSEVATVWKFNLQDIFAKISLTRNGFLLYNKHAMQIHDRLLKKLSILKLNNPNKLILSLRSLVSRFGEPSTDNEARRLPQCFTKKILSDYTGIKLSSLTHALNKLHDDGKIMYSRRVILVYI</sequence>
<accession>A0A1S7FX49</accession>
<dbReference type="EMBL" id="CP011102">
    <property type="protein sequence ID" value="AQY52008.1"/>
    <property type="molecule type" value="Genomic_DNA"/>
</dbReference>
<dbReference type="KEGG" id="lwi:UE46_13885"/>
<name>A0A1S7FX49_9LIST</name>
<dbReference type="InterPro" id="IPR014710">
    <property type="entry name" value="RmlC-like_jellyroll"/>
</dbReference>
<dbReference type="SUPFAM" id="SSF46785">
    <property type="entry name" value="Winged helix' DNA-binding domain"/>
    <property type="match status" value="1"/>
</dbReference>
<dbReference type="Proteomes" id="UP000223060">
    <property type="component" value="Chromosome"/>
</dbReference>
<evidence type="ECO:0000313" key="1">
    <source>
        <dbReference type="EMBL" id="AQY52008.1"/>
    </source>
</evidence>
<proteinExistence type="predicted"/>
<evidence type="ECO:0008006" key="3">
    <source>
        <dbReference type="Google" id="ProtNLM"/>
    </source>
</evidence>
<evidence type="ECO:0000313" key="2">
    <source>
        <dbReference type="Proteomes" id="UP000223060"/>
    </source>
</evidence>
<protein>
    <recommendedName>
        <fullName evidence="3">HTH crp-type domain-containing protein</fullName>
    </recommendedName>
</protein>
<dbReference type="Gene3D" id="2.60.120.10">
    <property type="entry name" value="Jelly Rolls"/>
    <property type="match status" value="1"/>
</dbReference>
<organism evidence="1 2">
    <name type="scientific">Listeria weihenstephanensis</name>
    <dbReference type="NCBI Taxonomy" id="1006155"/>
    <lineage>
        <taxon>Bacteria</taxon>
        <taxon>Bacillati</taxon>
        <taxon>Bacillota</taxon>
        <taxon>Bacilli</taxon>
        <taxon>Bacillales</taxon>
        <taxon>Listeriaceae</taxon>
        <taxon>Listeria</taxon>
    </lineage>
</organism>
<dbReference type="AlphaFoldDB" id="A0A1S7FX49"/>
<gene>
    <name evidence="1" type="ORF">UE46_13885</name>
</gene>
<reference evidence="2" key="1">
    <citation type="submission" date="2015-03" db="EMBL/GenBank/DDBJ databases">
        <authorList>
            <person name="Ferrari E."/>
            <person name="Walter M.C."/>
            <person name="Huptas C."/>
            <person name="Scherer S."/>
            <person name="Mueller-Herbst S."/>
        </authorList>
    </citation>
    <scope>NUCLEOTIDE SEQUENCE [LARGE SCALE GENOMIC DNA]</scope>
    <source>
        <strain evidence="2">LWP01</strain>
    </source>
</reference>
<keyword evidence="2" id="KW-1185">Reference proteome</keyword>
<dbReference type="InterPro" id="IPR036390">
    <property type="entry name" value="WH_DNA-bd_sf"/>
</dbReference>